<dbReference type="AlphaFoldDB" id="G3NBQ3"/>
<accession>G3NBQ3</accession>
<evidence type="ECO:0000313" key="2">
    <source>
        <dbReference type="Ensembl" id="ENSGACP00000002750.1"/>
    </source>
</evidence>
<reference evidence="2" key="1">
    <citation type="submission" date="2006-01" db="EMBL/GenBank/DDBJ databases">
        <authorList>
            <person name="Lindblad-Toh K."/>
            <person name="Mauceli E."/>
            <person name="Grabherr M."/>
            <person name="Chang J.L."/>
            <person name="Lander E.S."/>
        </authorList>
    </citation>
    <scope>NUCLEOTIDE SEQUENCE [LARGE SCALE GENOMIC DNA]</scope>
</reference>
<proteinExistence type="predicted"/>
<evidence type="ECO:0000256" key="1">
    <source>
        <dbReference type="SAM" id="MobiDB-lite"/>
    </source>
</evidence>
<name>G3NBQ3_GASAC</name>
<protein>
    <submittedName>
        <fullName evidence="2">Uncharacterized protein</fullName>
    </submittedName>
</protein>
<feature type="region of interest" description="Disordered" evidence="1">
    <location>
        <begin position="88"/>
        <end position="125"/>
    </location>
</feature>
<reference evidence="2" key="2">
    <citation type="submission" date="2024-04" db="UniProtKB">
        <authorList>
            <consortium name="Ensembl"/>
        </authorList>
    </citation>
    <scope>IDENTIFICATION</scope>
</reference>
<sequence length="125" mass="13758">RNTKCSSKYILNKSNKGQRQCGSQSRQVHCGKDDVTGAPVRRWEAAKCFSTCRSFFFNKVLGKSSGPHCMKPAVLPSQTSRVICLNNTNNKTAQPNTKTHTHTHAGEPSVVPSLRPKAKCSKTLK</sequence>
<organism evidence="2">
    <name type="scientific">Gasterosteus aculeatus</name>
    <name type="common">Three-spined stickleback</name>
    <dbReference type="NCBI Taxonomy" id="69293"/>
    <lineage>
        <taxon>Eukaryota</taxon>
        <taxon>Metazoa</taxon>
        <taxon>Chordata</taxon>
        <taxon>Craniata</taxon>
        <taxon>Vertebrata</taxon>
        <taxon>Euteleostomi</taxon>
        <taxon>Actinopterygii</taxon>
        <taxon>Neopterygii</taxon>
        <taxon>Teleostei</taxon>
        <taxon>Neoteleostei</taxon>
        <taxon>Acanthomorphata</taxon>
        <taxon>Eupercaria</taxon>
        <taxon>Perciformes</taxon>
        <taxon>Cottioidei</taxon>
        <taxon>Gasterosteales</taxon>
        <taxon>Gasterosteidae</taxon>
        <taxon>Gasterosteus</taxon>
    </lineage>
</organism>
<dbReference type="Ensembl" id="ENSGACT00000002760.1">
    <property type="protein sequence ID" value="ENSGACP00000002750.1"/>
    <property type="gene ID" value="ENSGACG00000002119.1"/>
</dbReference>
<feature type="compositionally biased region" description="Basic residues" evidence="1">
    <location>
        <begin position="116"/>
        <end position="125"/>
    </location>
</feature>
<dbReference type="Bgee" id="ENSGACG00000002119">
    <property type="expression patterns" value="Expressed in camera-type eye and 13 other cell types or tissues"/>
</dbReference>
<feature type="compositionally biased region" description="Polar residues" evidence="1">
    <location>
        <begin position="88"/>
        <end position="98"/>
    </location>
</feature>
<dbReference type="InParanoid" id="G3NBQ3"/>